<keyword evidence="3" id="KW-1185">Reference proteome</keyword>
<dbReference type="Pfam" id="PF23928">
    <property type="entry name" value="DUF7266"/>
    <property type="match status" value="1"/>
</dbReference>
<dbReference type="Proteomes" id="UP000000740">
    <property type="component" value="Chromosome 1"/>
</dbReference>
<feature type="transmembrane region" description="Helical" evidence="1">
    <location>
        <begin position="21"/>
        <end position="47"/>
    </location>
</feature>
<gene>
    <name evidence="2" type="ordered locus">Hlac_0973</name>
</gene>
<reference evidence="2 3" key="1">
    <citation type="journal article" date="2016" name="Stand. Genomic Sci.">
        <title>Complete genome sequence of the Antarctic Halorubrum lacusprofundi type strain ACAM 34.</title>
        <authorList>
            <person name="Anderson I.J."/>
            <person name="DasSarma P."/>
            <person name="Lucas S."/>
            <person name="Copeland A."/>
            <person name="Lapidus A."/>
            <person name="Del Rio T.G."/>
            <person name="Tice H."/>
            <person name="Dalin E."/>
            <person name="Bruce D.C."/>
            <person name="Goodwin L."/>
            <person name="Pitluck S."/>
            <person name="Sims D."/>
            <person name="Brettin T.S."/>
            <person name="Detter J.C."/>
            <person name="Han C.S."/>
            <person name="Larimer F."/>
            <person name="Hauser L."/>
            <person name="Land M."/>
            <person name="Ivanova N."/>
            <person name="Richardson P."/>
            <person name="Cavicchioli R."/>
            <person name="DasSarma S."/>
            <person name="Woese C.R."/>
            <person name="Kyrpides N.C."/>
        </authorList>
    </citation>
    <scope>NUCLEOTIDE SEQUENCE [LARGE SCALE GENOMIC DNA]</scope>
    <source>
        <strain evidence="3">ATCC 49239 / DSM 5036 / JCM 8891 / ACAM 34</strain>
    </source>
</reference>
<dbReference type="KEGG" id="hla:Hlac_0973"/>
<keyword evidence="1" id="KW-1133">Transmembrane helix</keyword>
<keyword evidence="1" id="KW-0472">Membrane</keyword>
<protein>
    <submittedName>
        <fullName evidence="2">Uncharacterized protein</fullName>
    </submittedName>
</protein>
<keyword evidence="1" id="KW-0812">Transmembrane</keyword>
<dbReference type="eggNOG" id="arCOG03926">
    <property type="taxonomic scope" value="Archaea"/>
</dbReference>
<name>B9LMI3_HALLT</name>
<evidence type="ECO:0000313" key="3">
    <source>
        <dbReference type="Proteomes" id="UP000000740"/>
    </source>
</evidence>
<evidence type="ECO:0000256" key="1">
    <source>
        <dbReference type="SAM" id="Phobius"/>
    </source>
</evidence>
<dbReference type="InterPro" id="IPR055690">
    <property type="entry name" value="DUF7266"/>
</dbReference>
<organism evidence="2 3">
    <name type="scientific">Halorubrum lacusprofundi (strain ATCC 49239 / DSM 5036 / JCM 8891 / ACAM 34)</name>
    <dbReference type="NCBI Taxonomy" id="416348"/>
    <lineage>
        <taxon>Archaea</taxon>
        <taxon>Methanobacteriati</taxon>
        <taxon>Methanobacteriota</taxon>
        <taxon>Stenosarchaea group</taxon>
        <taxon>Halobacteria</taxon>
        <taxon>Halobacteriales</taxon>
        <taxon>Haloferacaceae</taxon>
        <taxon>Halorubrum</taxon>
    </lineage>
</organism>
<dbReference type="HOGENOM" id="CLU_120317_1_0_2"/>
<dbReference type="EMBL" id="CP001365">
    <property type="protein sequence ID" value="ACM56571.1"/>
    <property type="molecule type" value="Genomic_DNA"/>
</dbReference>
<dbReference type="AlphaFoldDB" id="B9LMI3"/>
<sequence>MRERRGSGRKRLLSDERGVSVTVGYVLTLAIGAVLLSGVVIGVGGVVDSQTDRAVRGDLSVLGQTTAANVESADRLARAAEADRSNAAGATNASVSVAVDLPTRVAGIPYRITVDNDAVTLRTNHPEATLEIPHAARLNVTPASVRGGPIRIEYDHGAGGTGNLTVVER</sequence>
<accession>B9LMI3</accession>
<proteinExistence type="predicted"/>
<evidence type="ECO:0000313" key="2">
    <source>
        <dbReference type="EMBL" id="ACM56571.1"/>
    </source>
</evidence>